<evidence type="ECO:0000313" key="2">
    <source>
        <dbReference type="Proteomes" id="UP000775872"/>
    </source>
</evidence>
<accession>A0A9N9W138</accession>
<organism evidence="1 2">
    <name type="scientific">Clonostachys solani</name>
    <dbReference type="NCBI Taxonomy" id="160281"/>
    <lineage>
        <taxon>Eukaryota</taxon>
        <taxon>Fungi</taxon>
        <taxon>Dikarya</taxon>
        <taxon>Ascomycota</taxon>
        <taxon>Pezizomycotina</taxon>
        <taxon>Sordariomycetes</taxon>
        <taxon>Hypocreomycetidae</taxon>
        <taxon>Hypocreales</taxon>
        <taxon>Bionectriaceae</taxon>
        <taxon>Clonostachys</taxon>
    </lineage>
</organism>
<keyword evidence="2" id="KW-1185">Reference proteome</keyword>
<dbReference type="EMBL" id="CABFOC020000002">
    <property type="protein sequence ID" value="CAH0038975.1"/>
    <property type="molecule type" value="Genomic_DNA"/>
</dbReference>
<name>A0A9N9W138_9HYPO</name>
<protein>
    <submittedName>
        <fullName evidence="1">Uncharacterized protein</fullName>
    </submittedName>
</protein>
<comment type="caution">
    <text evidence="1">The sequence shown here is derived from an EMBL/GenBank/DDBJ whole genome shotgun (WGS) entry which is preliminary data.</text>
</comment>
<gene>
    <name evidence="1" type="ORF">CSOL1703_00003406</name>
</gene>
<dbReference type="OrthoDB" id="10468290at2759"/>
<reference evidence="1 2" key="2">
    <citation type="submission" date="2021-10" db="EMBL/GenBank/DDBJ databases">
        <authorList>
            <person name="Piombo E."/>
        </authorList>
    </citation>
    <scope>NUCLEOTIDE SEQUENCE [LARGE SCALE GENOMIC DNA]</scope>
</reference>
<evidence type="ECO:0000313" key="1">
    <source>
        <dbReference type="EMBL" id="CAH0038975.1"/>
    </source>
</evidence>
<dbReference type="Proteomes" id="UP000775872">
    <property type="component" value="Unassembled WGS sequence"/>
</dbReference>
<reference evidence="2" key="1">
    <citation type="submission" date="2019-06" db="EMBL/GenBank/DDBJ databases">
        <authorList>
            <person name="Broberg M."/>
        </authorList>
    </citation>
    <scope>NUCLEOTIDE SEQUENCE [LARGE SCALE GENOMIC DNA]</scope>
</reference>
<feature type="non-terminal residue" evidence="1">
    <location>
        <position position="69"/>
    </location>
</feature>
<proteinExistence type="predicted"/>
<dbReference type="AlphaFoldDB" id="A0A9N9W138"/>
<sequence>MLVPKRMRSGKSGSGSRLVGLWGARQWLVRSVNSKGQSKGVGSRCEVFYAGRNGRRWRRGAGRGRKPRR</sequence>